<evidence type="ECO:0000256" key="11">
    <source>
        <dbReference type="ARBA" id="ARBA00022840"/>
    </source>
</evidence>
<comment type="caution">
    <text evidence="18">The sequence shown here is derived from an EMBL/GenBank/DDBJ whole genome shotgun (WGS) entry which is preliminary data.</text>
</comment>
<evidence type="ECO:0000256" key="2">
    <source>
        <dbReference type="ARBA" id="ARBA00004429"/>
    </source>
</evidence>
<dbReference type="InterPro" id="IPR005467">
    <property type="entry name" value="His_kinase_dom"/>
</dbReference>
<evidence type="ECO:0000256" key="1">
    <source>
        <dbReference type="ARBA" id="ARBA00000085"/>
    </source>
</evidence>
<keyword evidence="14 15" id="KW-0472">Membrane</keyword>
<keyword evidence="13" id="KW-0902">Two-component regulatory system</keyword>
<dbReference type="Gene3D" id="1.10.287.130">
    <property type="match status" value="1"/>
</dbReference>
<dbReference type="PANTHER" id="PTHR44936:SF5">
    <property type="entry name" value="SENSOR HISTIDINE KINASE ENVZ"/>
    <property type="match status" value="1"/>
</dbReference>
<protein>
    <recommendedName>
        <fullName evidence="3">histidine kinase</fullName>
        <ecNumber evidence="3">2.7.13.3</ecNumber>
    </recommendedName>
</protein>
<gene>
    <name evidence="18" type="ORF">AUC68_00635</name>
</gene>
<evidence type="ECO:0000256" key="6">
    <source>
        <dbReference type="ARBA" id="ARBA00022553"/>
    </source>
</evidence>
<dbReference type="GO" id="GO:0005886">
    <property type="term" value="C:plasma membrane"/>
    <property type="evidence" value="ECO:0007669"/>
    <property type="project" value="UniProtKB-SubCell"/>
</dbReference>
<keyword evidence="5" id="KW-0997">Cell inner membrane</keyword>
<keyword evidence="10" id="KW-0418">Kinase</keyword>
<dbReference type="GO" id="GO:0000155">
    <property type="term" value="F:phosphorelay sensor kinase activity"/>
    <property type="evidence" value="ECO:0007669"/>
    <property type="project" value="InterPro"/>
</dbReference>
<organism evidence="18 19">
    <name type="scientific">Methyloceanibacter methanicus</name>
    <dbReference type="NCBI Taxonomy" id="1774968"/>
    <lineage>
        <taxon>Bacteria</taxon>
        <taxon>Pseudomonadati</taxon>
        <taxon>Pseudomonadota</taxon>
        <taxon>Alphaproteobacteria</taxon>
        <taxon>Hyphomicrobiales</taxon>
        <taxon>Hyphomicrobiaceae</taxon>
        <taxon>Methyloceanibacter</taxon>
    </lineage>
</organism>
<keyword evidence="12 15" id="KW-1133">Transmembrane helix</keyword>
<dbReference type="EMBL" id="LPWG01000007">
    <property type="protein sequence ID" value="ODS00320.1"/>
    <property type="molecule type" value="Genomic_DNA"/>
</dbReference>
<feature type="domain" description="HAMP" evidence="17">
    <location>
        <begin position="155"/>
        <end position="207"/>
    </location>
</feature>
<feature type="transmembrane region" description="Helical" evidence="15">
    <location>
        <begin position="130"/>
        <end position="153"/>
    </location>
</feature>
<sequence>MNTLRVKIAVLLVLAIVSVMALMTFVLFFLLGPPPRSGHALDVAAKQVALMADLVAKVPDSVELSDEPRGHPYRRTTKALREKLEELGHDIDVVVARSHRWRRGSLYAWIPLEDRGWFSMPMTRLPPQGVPWWGLLRWLFLITVGATAVAVFASSRMVRPLVFLENAVASVGPDGVMPELPEKGPAEVRATARALNSLSARLKRAMESRMRLVAAAGHDMRTPITRMRLRAEFVSDDEEREKWLNDIDELERIADSAILLVREETGAEAPERLRLDTLVESICKDLKEQDFDVTLADSHPVTVVAGRLKLNRALRNLIINAATHGVRARVGVTGDGTTGRVTIEDDGPGIPEAVLGQVFEPFFRADPARRQNIPGAGLGLTISHEIVTRAGGTIQIVNRPAGGLLQTVSLPEAPEQEDPDTDGA</sequence>
<evidence type="ECO:0000256" key="10">
    <source>
        <dbReference type="ARBA" id="ARBA00022777"/>
    </source>
</evidence>
<dbReference type="SMART" id="SM00388">
    <property type="entry name" value="HisKA"/>
    <property type="match status" value="1"/>
</dbReference>
<reference evidence="18 19" key="1">
    <citation type="journal article" date="2016" name="Environ. Microbiol.">
        <title>New Methyloceanibacter diversity from North Sea sediments includes methanotroph containing solely the soluble methane monooxygenase.</title>
        <authorList>
            <person name="Vekeman B."/>
            <person name="Kerckhof F.M."/>
            <person name="Cremers G."/>
            <person name="de Vos P."/>
            <person name="Vandamme P."/>
            <person name="Boon N."/>
            <person name="Op den Camp H.J."/>
            <person name="Heylen K."/>
        </authorList>
    </citation>
    <scope>NUCLEOTIDE SEQUENCE [LARGE SCALE GENOMIC DNA]</scope>
    <source>
        <strain evidence="18 19">R-67174</strain>
    </source>
</reference>
<feature type="domain" description="Histidine kinase" evidence="16">
    <location>
        <begin position="215"/>
        <end position="414"/>
    </location>
</feature>
<dbReference type="Proteomes" id="UP000094501">
    <property type="component" value="Unassembled WGS sequence"/>
</dbReference>
<evidence type="ECO:0000256" key="15">
    <source>
        <dbReference type="SAM" id="Phobius"/>
    </source>
</evidence>
<keyword evidence="11" id="KW-0067">ATP-binding</keyword>
<evidence type="ECO:0000259" key="16">
    <source>
        <dbReference type="PROSITE" id="PS50109"/>
    </source>
</evidence>
<comment type="catalytic activity">
    <reaction evidence="1">
        <text>ATP + protein L-histidine = ADP + protein N-phospho-L-histidine.</text>
        <dbReference type="EC" id="2.7.13.3"/>
    </reaction>
</comment>
<accession>A0A1E3W3K5</accession>
<evidence type="ECO:0000256" key="12">
    <source>
        <dbReference type="ARBA" id="ARBA00022989"/>
    </source>
</evidence>
<evidence type="ECO:0000256" key="7">
    <source>
        <dbReference type="ARBA" id="ARBA00022679"/>
    </source>
</evidence>
<dbReference type="STRING" id="1774968.AUC68_00635"/>
<dbReference type="InterPro" id="IPR050980">
    <property type="entry name" value="2C_sensor_his_kinase"/>
</dbReference>
<evidence type="ECO:0000256" key="13">
    <source>
        <dbReference type="ARBA" id="ARBA00023012"/>
    </source>
</evidence>
<dbReference type="PROSITE" id="PS50885">
    <property type="entry name" value="HAMP"/>
    <property type="match status" value="1"/>
</dbReference>
<dbReference type="SUPFAM" id="SSF55874">
    <property type="entry name" value="ATPase domain of HSP90 chaperone/DNA topoisomerase II/histidine kinase"/>
    <property type="match status" value="1"/>
</dbReference>
<dbReference type="InterPro" id="IPR036097">
    <property type="entry name" value="HisK_dim/P_sf"/>
</dbReference>
<dbReference type="RefSeq" id="WP_069436550.1">
    <property type="nucleotide sequence ID" value="NZ_LPWG01000007.1"/>
</dbReference>
<keyword evidence="19" id="KW-1185">Reference proteome</keyword>
<dbReference type="PRINTS" id="PR00344">
    <property type="entry name" value="BCTRLSENSOR"/>
</dbReference>
<keyword evidence="4" id="KW-1003">Cell membrane</keyword>
<dbReference type="AlphaFoldDB" id="A0A1E3W3K5"/>
<evidence type="ECO:0000256" key="3">
    <source>
        <dbReference type="ARBA" id="ARBA00012438"/>
    </source>
</evidence>
<proteinExistence type="predicted"/>
<dbReference type="InterPro" id="IPR003660">
    <property type="entry name" value="HAMP_dom"/>
</dbReference>
<comment type="subcellular location">
    <subcellularLocation>
        <location evidence="2">Cell inner membrane</location>
        <topology evidence="2">Multi-pass membrane protein</topology>
    </subcellularLocation>
</comment>
<name>A0A1E3W3K5_9HYPH</name>
<dbReference type="Gene3D" id="3.30.565.10">
    <property type="entry name" value="Histidine kinase-like ATPase, C-terminal domain"/>
    <property type="match status" value="1"/>
</dbReference>
<evidence type="ECO:0000256" key="14">
    <source>
        <dbReference type="ARBA" id="ARBA00023136"/>
    </source>
</evidence>
<dbReference type="OrthoDB" id="9804645at2"/>
<dbReference type="SMART" id="SM00387">
    <property type="entry name" value="HATPase_c"/>
    <property type="match status" value="1"/>
</dbReference>
<evidence type="ECO:0000259" key="17">
    <source>
        <dbReference type="PROSITE" id="PS50885"/>
    </source>
</evidence>
<evidence type="ECO:0000313" key="19">
    <source>
        <dbReference type="Proteomes" id="UP000094501"/>
    </source>
</evidence>
<keyword evidence="6" id="KW-0597">Phosphoprotein</keyword>
<dbReference type="PANTHER" id="PTHR44936">
    <property type="entry name" value="SENSOR PROTEIN CREC"/>
    <property type="match status" value="1"/>
</dbReference>
<dbReference type="CDD" id="cd00075">
    <property type="entry name" value="HATPase"/>
    <property type="match status" value="1"/>
</dbReference>
<evidence type="ECO:0000256" key="8">
    <source>
        <dbReference type="ARBA" id="ARBA00022692"/>
    </source>
</evidence>
<evidence type="ECO:0000313" key="18">
    <source>
        <dbReference type="EMBL" id="ODS00320.1"/>
    </source>
</evidence>
<dbReference type="CDD" id="cd00082">
    <property type="entry name" value="HisKA"/>
    <property type="match status" value="1"/>
</dbReference>
<keyword evidence="7" id="KW-0808">Transferase</keyword>
<evidence type="ECO:0000256" key="4">
    <source>
        <dbReference type="ARBA" id="ARBA00022475"/>
    </source>
</evidence>
<evidence type="ECO:0000256" key="5">
    <source>
        <dbReference type="ARBA" id="ARBA00022519"/>
    </source>
</evidence>
<dbReference type="SUPFAM" id="SSF47384">
    <property type="entry name" value="Homodimeric domain of signal transducing histidine kinase"/>
    <property type="match status" value="1"/>
</dbReference>
<keyword evidence="9" id="KW-0547">Nucleotide-binding</keyword>
<dbReference type="InterPro" id="IPR004358">
    <property type="entry name" value="Sig_transdc_His_kin-like_C"/>
</dbReference>
<dbReference type="Pfam" id="PF02518">
    <property type="entry name" value="HATPase_c"/>
    <property type="match status" value="1"/>
</dbReference>
<dbReference type="GO" id="GO:0005524">
    <property type="term" value="F:ATP binding"/>
    <property type="evidence" value="ECO:0007669"/>
    <property type="project" value="UniProtKB-KW"/>
</dbReference>
<dbReference type="InterPro" id="IPR003594">
    <property type="entry name" value="HATPase_dom"/>
</dbReference>
<dbReference type="InterPro" id="IPR036890">
    <property type="entry name" value="HATPase_C_sf"/>
</dbReference>
<dbReference type="EC" id="2.7.13.3" evidence="3"/>
<feature type="transmembrane region" description="Helical" evidence="15">
    <location>
        <begin position="9"/>
        <end position="31"/>
    </location>
</feature>
<dbReference type="InterPro" id="IPR003661">
    <property type="entry name" value="HisK_dim/P_dom"/>
</dbReference>
<evidence type="ECO:0000256" key="9">
    <source>
        <dbReference type="ARBA" id="ARBA00022741"/>
    </source>
</evidence>
<dbReference type="PROSITE" id="PS50109">
    <property type="entry name" value="HIS_KIN"/>
    <property type="match status" value="1"/>
</dbReference>
<keyword evidence="8 15" id="KW-0812">Transmembrane</keyword>